<sequence>MLSNKSVSRPYKPNWLQNIVLIYLLSSSFTCVKSSNNAGSFELDKSWPDPSVVSLEYFGSGVALNSKNNVVLLHRSNKMVKIRQGMVNLTDEIIEDDVVLVLDAISGKIKASWGRGKFVKPHGIEISEAGHLFVTDVSLHQVFKFRYDEKTELWEDTPTLTIGERFVPGNDHDHFCSPADVAVMPITGEFFVADGYCNSRIVKFSKDGTYLTEFHSGSSSQPNLPSVAFNVTHAVAIAIPCEASAYDESLPPVIFVADRNNGRVQASTENGTYLYEIPYKVFGHTKEMLLSFSFSKRGCSPQFYGTLFAINGHLPLGQSKVFEILVSNVHYKLVSSFAVSNMNNGVTRIETPHDIAVSASGQVLYVVEAYDNLTIKRFQFHASNSGTYLEISILRYYILALTICLFI</sequence>
<dbReference type="PROSITE" id="PS51125">
    <property type="entry name" value="NHL"/>
    <property type="match status" value="2"/>
</dbReference>
<dbReference type="SUPFAM" id="SSF101898">
    <property type="entry name" value="NHL repeat"/>
    <property type="match status" value="1"/>
</dbReference>
<dbReference type="InterPro" id="IPR001258">
    <property type="entry name" value="NHL_repeat"/>
</dbReference>
<keyword evidence="3" id="KW-0325">Glycoprotein</keyword>
<dbReference type="EMBL" id="CAXLJM020000032">
    <property type="protein sequence ID" value="CAL8100083.1"/>
    <property type="molecule type" value="Genomic_DNA"/>
</dbReference>
<dbReference type="Gene3D" id="2.120.10.30">
    <property type="entry name" value="TolB, C-terminal domain"/>
    <property type="match status" value="1"/>
</dbReference>
<dbReference type="CDD" id="cd14958">
    <property type="entry name" value="NHL_PAL_like"/>
    <property type="match status" value="1"/>
</dbReference>
<evidence type="ECO:0000313" key="6">
    <source>
        <dbReference type="Proteomes" id="UP001642540"/>
    </source>
</evidence>
<evidence type="ECO:0000313" key="5">
    <source>
        <dbReference type="EMBL" id="CAL8100083.1"/>
    </source>
</evidence>
<dbReference type="PANTHER" id="PTHR10680:SF14">
    <property type="entry name" value="PEPTIDYL-GLYCINE ALPHA-AMIDATING MONOOXYGENASE"/>
    <property type="match status" value="1"/>
</dbReference>
<organism evidence="5 6">
    <name type="scientific">Orchesella dallaii</name>
    <dbReference type="NCBI Taxonomy" id="48710"/>
    <lineage>
        <taxon>Eukaryota</taxon>
        <taxon>Metazoa</taxon>
        <taxon>Ecdysozoa</taxon>
        <taxon>Arthropoda</taxon>
        <taxon>Hexapoda</taxon>
        <taxon>Collembola</taxon>
        <taxon>Entomobryomorpha</taxon>
        <taxon>Entomobryoidea</taxon>
        <taxon>Orchesellidae</taxon>
        <taxon>Orchesellinae</taxon>
        <taxon>Orchesella</taxon>
    </lineage>
</organism>
<keyword evidence="6" id="KW-1185">Reference proteome</keyword>
<keyword evidence="1" id="KW-0732">Signal</keyword>
<evidence type="ECO:0000256" key="3">
    <source>
        <dbReference type="ARBA" id="ARBA00023180"/>
    </source>
</evidence>
<evidence type="ECO:0008006" key="7">
    <source>
        <dbReference type="Google" id="ProtNLM"/>
    </source>
</evidence>
<protein>
    <recommendedName>
        <fullName evidence="7">Peptidylamidoglycolate lyase</fullName>
    </recommendedName>
</protein>
<evidence type="ECO:0000256" key="4">
    <source>
        <dbReference type="PROSITE-ProRule" id="PRU00504"/>
    </source>
</evidence>
<dbReference type="PANTHER" id="PTHR10680">
    <property type="entry name" value="PEPTIDYL-GLYCINE ALPHA-AMIDATING MONOOXYGENASE"/>
    <property type="match status" value="1"/>
</dbReference>
<dbReference type="InterPro" id="IPR011042">
    <property type="entry name" value="6-blade_b-propeller_TolB-like"/>
</dbReference>
<feature type="repeat" description="NHL" evidence="4">
    <location>
        <begin position="163"/>
        <end position="207"/>
    </location>
</feature>
<gene>
    <name evidence="5" type="ORF">ODALV1_LOCUS10434</name>
</gene>
<evidence type="ECO:0000256" key="1">
    <source>
        <dbReference type="ARBA" id="ARBA00022729"/>
    </source>
</evidence>
<evidence type="ECO:0000256" key="2">
    <source>
        <dbReference type="ARBA" id="ARBA00022737"/>
    </source>
</evidence>
<feature type="repeat" description="NHL" evidence="4">
    <location>
        <begin position="107"/>
        <end position="148"/>
    </location>
</feature>
<reference evidence="5 6" key="1">
    <citation type="submission" date="2024-08" db="EMBL/GenBank/DDBJ databases">
        <authorList>
            <person name="Cucini C."/>
            <person name="Frati F."/>
        </authorList>
    </citation>
    <scope>NUCLEOTIDE SEQUENCE [LARGE SCALE GENOMIC DNA]</scope>
</reference>
<keyword evidence="2" id="KW-0677">Repeat</keyword>
<name>A0ABP1QEH7_9HEXA</name>
<proteinExistence type="predicted"/>
<dbReference type="Pfam" id="PF01436">
    <property type="entry name" value="NHL"/>
    <property type="match status" value="1"/>
</dbReference>
<accession>A0ABP1QEH7</accession>
<comment type="caution">
    <text evidence="5">The sequence shown here is derived from an EMBL/GenBank/DDBJ whole genome shotgun (WGS) entry which is preliminary data.</text>
</comment>
<dbReference type="Proteomes" id="UP001642540">
    <property type="component" value="Unassembled WGS sequence"/>
</dbReference>